<dbReference type="SUPFAM" id="SSF53383">
    <property type="entry name" value="PLP-dependent transferases"/>
    <property type="match status" value="1"/>
</dbReference>
<protein>
    <recommendedName>
        <fullName evidence="3">Aminotransferase class I/classII large domain-containing protein</fullName>
    </recommendedName>
</protein>
<name>A0DDB1_PARTE</name>
<sequence length="266" mass="30044">MQKYPTLNPSQEFDRSIAISNMSLSHMGYKNVEGKNLFERVKGFQNLMGPLRQQKIILYERRNMSPPAQECYGMDDYGDIFYGINFASADYLGLCTNEQAKEAAMNAAKEYSVNSCGAPLAFGASKYYMQLKEELKDYWGMNEVILYSAGWLAGFGVVKGLIRPYDFVVMDELCHNCLTEGAFAATKNVSRVPHLSLEEMEKKVSEIRTANPDACILVVTEGLFSMDSDYTDLVALQKLTLKYEAFLLIGLCSRFRLYGQDWQGCL</sequence>
<evidence type="ECO:0000259" key="3">
    <source>
        <dbReference type="Pfam" id="PF00155"/>
    </source>
</evidence>
<dbReference type="InParanoid" id="A0DDB1"/>
<accession>A0DDB1</accession>
<evidence type="ECO:0000313" key="5">
    <source>
        <dbReference type="Proteomes" id="UP000000600"/>
    </source>
</evidence>
<proteinExistence type="predicted"/>
<evidence type="ECO:0000313" key="4">
    <source>
        <dbReference type="EMBL" id="CAK81028.1"/>
    </source>
</evidence>
<dbReference type="InterPro" id="IPR015421">
    <property type="entry name" value="PyrdxlP-dep_Trfase_major"/>
</dbReference>
<evidence type="ECO:0000256" key="2">
    <source>
        <dbReference type="ARBA" id="ARBA00022679"/>
    </source>
</evidence>
<dbReference type="PANTHER" id="PTHR13693">
    <property type="entry name" value="CLASS II AMINOTRANSFERASE/8-AMINO-7-OXONONANOATE SYNTHASE"/>
    <property type="match status" value="1"/>
</dbReference>
<dbReference type="KEGG" id="ptm:GSPATT00015887001"/>
<feature type="domain" description="Aminotransferase class I/classII large" evidence="3">
    <location>
        <begin position="84"/>
        <end position="248"/>
    </location>
</feature>
<dbReference type="PANTHER" id="PTHR13693:SF103">
    <property type="entry name" value="AMINOTRANSFERASE CLASS I_CLASSII DOMAIN-CONTAINING PROTEIN"/>
    <property type="match status" value="1"/>
</dbReference>
<dbReference type="Pfam" id="PF00155">
    <property type="entry name" value="Aminotran_1_2"/>
    <property type="match status" value="1"/>
</dbReference>
<dbReference type="GO" id="GO:0030170">
    <property type="term" value="F:pyridoxal phosphate binding"/>
    <property type="evidence" value="ECO:0007669"/>
    <property type="project" value="InterPro"/>
</dbReference>
<dbReference type="InterPro" id="IPR004839">
    <property type="entry name" value="Aminotransferase_I/II_large"/>
</dbReference>
<gene>
    <name evidence="4" type="ORF">GSPATT00015887001</name>
</gene>
<dbReference type="GO" id="GO:0016740">
    <property type="term" value="F:transferase activity"/>
    <property type="evidence" value="ECO:0007669"/>
    <property type="project" value="UniProtKB-KW"/>
</dbReference>
<dbReference type="STRING" id="5888.A0DDB1"/>
<dbReference type="InterPro" id="IPR015424">
    <property type="entry name" value="PyrdxlP-dep_Trfase"/>
</dbReference>
<keyword evidence="2" id="KW-0808">Transferase</keyword>
<dbReference type="InterPro" id="IPR050087">
    <property type="entry name" value="AON_synthase_class-II"/>
</dbReference>
<organism evidence="4 5">
    <name type="scientific">Paramecium tetraurelia</name>
    <dbReference type="NCBI Taxonomy" id="5888"/>
    <lineage>
        <taxon>Eukaryota</taxon>
        <taxon>Sar</taxon>
        <taxon>Alveolata</taxon>
        <taxon>Ciliophora</taxon>
        <taxon>Intramacronucleata</taxon>
        <taxon>Oligohymenophorea</taxon>
        <taxon>Peniculida</taxon>
        <taxon>Parameciidae</taxon>
        <taxon>Paramecium</taxon>
    </lineage>
</organism>
<dbReference type="RefSeq" id="XP_001448425.1">
    <property type="nucleotide sequence ID" value="XM_001448388.1"/>
</dbReference>
<evidence type="ECO:0000256" key="1">
    <source>
        <dbReference type="ARBA" id="ARBA00001933"/>
    </source>
</evidence>
<dbReference type="Proteomes" id="UP000000600">
    <property type="component" value="Unassembled WGS sequence"/>
</dbReference>
<dbReference type="HOGENOM" id="CLU_1047514_0_0_1"/>
<dbReference type="OrthoDB" id="65434at2759"/>
<dbReference type="EMBL" id="CT868385">
    <property type="protein sequence ID" value="CAK81028.1"/>
    <property type="molecule type" value="Genomic_DNA"/>
</dbReference>
<comment type="cofactor">
    <cofactor evidence="1">
        <name>pyridoxal 5'-phosphate</name>
        <dbReference type="ChEBI" id="CHEBI:597326"/>
    </cofactor>
</comment>
<dbReference type="eggNOG" id="KOG1359">
    <property type="taxonomic scope" value="Eukaryota"/>
</dbReference>
<dbReference type="AlphaFoldDB" id="A0DDB1"/>
<reference evidence="4 5" key="1">
    <citation type="journal article" date="2006" name="Nature">
        <title>Global trends of whole-genome duplications revealed by the ciliate Paramecium tetraurelia.</title>
        <authorList>
            <consortium name="Genoscope"/>
            <person name="Aury J.-M."/>
            <person name="Jaillon O."/>
            <person name="Duret L."/>
            <person name="Noel B."/>
            <person name="Jubin C."/>
            <person name="Porcel B.M."/>
            <person name="Segurens B."/>
            <person name="Daubin V."/>
            <person name="Anthouard V."/>
            <person name="Aiach N."/>
            <person name="Arnaiz O."/>
            <person name="Billaut A."/>
            <person name="Beisson J."/>
            <person name="Blanc I."/>
            <person name="Bouhouche K."/>
            <person name="Camara F."/>
            <person name="Duharcourt S."/>
            <person name="Guigo R."/>
            <person name="Gogendeau D."/>
            <person name="Katinka M."/>
            <person name="Keller A.-M."/>
            <person name="Kissmehl R."/>
            <person name="Klotz C."/>
            <person name="Koll F."/>
            <person name="Le Moue A."/>
            <person name="Lepere C."/>
            <person name="Malinsky S."/>
            <person name="Nowacki M."/>
            <person name="Nowak J.K."/>
            <person name="Plattner H."/>
            <person name="Poulain J."/>
            <person name="Ruiz F."/>
            <person name="Serrano V."/>
            <person name="Zagulski M."/>
            <person name="Dessen P."/>
            <person name="Betermier M."/>
            <person name="Weissenbach J."/>
            <person name="Scarpelli C."/>
            <person name="Schachter V."/>
            <person name="Sperling L."/>
            <person name="Meyer E."/>
            <person name="Cohen J."/>
            <person name="Wincker P."/>
        </authorList>
    </citation>
    <scope>NUCLEOTIDE SEQUENCE [LARGE SCALE GENOMIC DNA]</scope>
    <source>
        <strain evidence="4 5">Stock d4-2</strain>
    </source>
</reference>
<dbReference type="Gene3D" id="3.40.640.10">
    <property type="entry name" value="Type I PLP-dependent aspartate aminotransferase-like (Major domain)"/>
    <property type="match status" value="1"/>
</dbReference>
<dbReference type="GeneID" id="5034210"/>
<keyword evidence="5" id="KW-1185">Reference proteome</keyword>